<keyword evidence="2" id="KW-0597">Phosphoprotein</keyword>
<reference evidence="8" key="1">
    <citation type="submission" date="2021-03" db="EMBL/GenBank/DDBJ databases">
        <title>Evolutionary innovations through gain and loss of genes in the ectomycorrhizal Boletales.</title>
        <authorList>
            <person name="Wu G."/>
            <person name="Miyauchi S."/>
            <person name="Morin E."/>
            <person name="Yang Z.-L."/>
            <person name="Xu J."/>
            <person name="Martin F.M."/>
        </authorList>
    </citation>
    <scope>NUCLEOTIDE SEQUENCE</scope>
    <source>
        <strain evidence="8">BR01</strain>
    </source>
</reference>
<dbReference type="InterPro" id="IPR013180">
    <property type="entry name" value="CTNNBL1_N"/>
</dbReference>
<dbReference type="EMBL" id="JAGFBS010000006">
    <property type="protein sequence ID" value="KAG6378935.1"/>
    <property type="molecule type" value="Genomic_DNA"/>
</dbReference>
<keyword evidence="4 6" id="KW-0175">Coiled coil</keyword>
<dbReference type="InterPro" id="IPR039678">
    <property type="entry name" value="CTNNBL1"/>
</dbReference>
<keyword evidence="9" id="KW-1185">Reference proteome</keyword>
<dbReference type="GO" id="GO:0005681">
    <property type="term" value="C:spliceosomal complex"/>
    <property type="evidence" value="ECO:0007669"/>
    <property type="project" value="TreeGrafter"/>
</dbReference>
<comment type="caution">
    <text evidence="8">The sequence shown here is derived from an EMBL/GenBank/DDBJ whole genome shotgun (WGS) entry which is preliminary data.</text>
</comment>
<name>A0A8I3ADZ9_9AGAM</name>
<evidence type="ECO:0000313" key="9">
    <source>
        <dbReference type="Proteomes" id="UP000683000"/>
    </source>
</evidence>
<dbReference type="Proteomes" id="UP000683000">
    <property type="component" value="Unassembled WGS sequence"/>
</dbReference>
<feature type="domain" description="Beta-catenin-like protein 1 N-terminal" evidence="7">
    <location>
        <begin position="1"/>
        <end position="110"/>
    </location>
</feature>
<protein>
    <recommendedName>
        <fullName evidence="7">Beta-catenin-like protein 1 N-terminal domain-containing protein</fullName>
    </recommendedName>
</protein>
<feature type="coiled-coil region" evidence="6">
    <location>
        <begin position="15"/>
        <end position="42"/>
    </location>
</feature>
<gene>
    <name evidence="8" type="ORF">JVT61DRAFT_13221</name>
</gene>
<dbReference type="InterPro" id="IPR011989">
    <property type="entry name" value="ARM-like"/>
</dbReference>
<evidence type="ECO:0000256" key="2">
    <source>
        <dbReference type="ARBA" id="ARBA00022553"/>
    </source>
</evidence>
<dbReference type="PANTHER" id="PTHR14978:SF0">
    <property type="entry name" value="BETA-CATENIN-LIKE PROTEIN 1"/>
    <property type="match status" value="1"/>
</dbReference>
<comment type="subcellular location">
    <subcellularLocation>
        <location evidence="1">Nucleus</location>
    </subcellularLocation>
</comment>
<dbReference type="PANTHER" id="PTHR14978">
    <property type="entry name" value="BETA-CATENIN-LIKE PROTEIN 1 NUCLEAR ASSOCIATED PROTEIN"/>
    <property type="match status" value="1"/>
</dbReference>
<evidence type="ECO:0000259" key="7">
    <source>
        <dbReference type="Pfam" id="PF08216"/>
    </source>
</evidence>
<evidence type="ECO:0000256" key="5">
    <source>
        <dbReference type="ARBA" id="ARBA00023242"/>
    </source>
</evidence>
<dbReference type="AlphaFoldDB" id="A0A8I3ADZ9"/>
<accession>A0A8I3ADZ9</accession>
<evidence type="ECO:0000256" key="6">
    <source>
        <dbReference type="SAM" id="Coils"/>
    </source>
</evidence>
<evidence type="ECO:0000256" key="4">
    <source>
        <dbReference type="ARBA" id="ARBA00023054"/>
    </source>
</evidence>
<evidence type="ECO:0000256" key="1">
    <source>
        <dbReference type="ARBA" id="ARBA00004123"/>
    </source>
</evidence>
<evidence type="ECO:0000256" key="3">
    <source>
        <dbReference type="ARBA" id="ARBA00022737"/>
    </source>
</evidence>
<dbReference type="OrthoDB" id="1898821at2759"/>
<organism evidence="8 9">
    <name type="scientific">Boletus reticuloceps</name>
    <dbReference type="NCBI Taxonomy" id="495285"/>
    <lineage>
        <taxon>Eukaryota</taxon>
        <taxon>Fungi</taxon>
        <taxon>Dikarya</taxon>
        <taxon>Basidiomycota</taxon>
        <taxon>Agaricomycotina</taxon>
        <taxon>Agaricomycetes</taxon>
        <taxon>Agaricomycetidae</taxon>
        <taxon>Boletales</taxon>
        <taxon>Boletineae</taxon>
        <taxon>Boletaceae</taxon>
        <taxon>Boletoideae</taxon>
        <taxon>Boletus</taxon>
    </lineage>
</organism>
<evidence type="ECO:0000313" key="8">
    <source>
        <dbReference type="EMBL" id="KAG6378935.1"/>
    </source>
</evidence>
<sequence length="151" mass="17274">MRLLAKFVESDYAKVDKLLETRENTLNRLEFVDAEIEAEKKELLAEGSVIGSEDQDLFYLRRLDGGLFTLQTLDYMLAWIAMEDDGIRAHITQMLDRKNLSLKNVVETLRSYHGNINMDVSDESQRNDKVQAGVTQRAILENLIAYLEGCS</sequence>
<dbReference type="Gene3D" id="1.25.10.10">
    <property type="entry name" value="Leucine-rich Repeat Variant"/>
    <property type="match status" value="1"/>
</dbReference>
<keyword evidence="5" id="KW-0539">Nucleus</keyword>
<keyword evidence="3" id="KW-0677">Repeat</keyword>
<proteinExistence type="predicted"/>
<dbReference type="Pfam" id="PF08216">
    <property type="entry name" value="CTNNBL"/>
    <property type="match status" value="1"/>
</dbReference>